<name>A0A923LV52_9FIRM</name>
<accession>A0A923LV52</accession>
<organism evidence="1 2">
    <name type="scientific">Agathobaculum faecis</name>
    <dbReference type="NCBI Taxonomy" id="2763013"/>
    <lineage>
        <taxon>Bacteria</taxon>
        <taxon>Bacillati</taxon>
        <taxon>Bacillota</taxon>
        <taxon>Clostridia</taxon>
        <taxon>Eubacteriales</taxon>
        <taxon>Butyricicoccaceae</taxon>
        <taxon>Agathobaculum</taxon>
    </lineage>
</organism>
<evidence type="ECO:0000313" key="1">
    <source>
        <dbReference type="EMBL" id="MBC5724522.1"/>
    </source>
</evidence>
<protein>
    <submittedName>
        <fullName evidence="1">Uncharacterized protein</fullName>
    </submittedName>
</protein>
<comment type="caution">
    <text evidence="1">The sequence shown here is derived from an EMBL/GenBank/DDBJ whole genome shotgun (WGS) entry which is preliminary data.</text>
</comment>
<dbReference type="AlphaFoldDB" id="A0A923LV52"/>
<sequence length="86" mass="9567">MLPELETIHAAYKGMGFIVNFLTDNDKKIEQMSKLAATVIVESLLNQVYSDTKNEFLTGIQADEEENIRLAQNYLAAVDLGYGALL</sequence>
<evidence type="ECO:0000313" key="2">
    <source>
        <dbReference type="Proteomes" id="UP000606499"/>
    </source>
</evidence>
<proteinExistence type="predicted"/>
<dbReference type="RefSeq" id="WP_186949570.1">
    <property type="nucleotide sequence ID" value="NZ_JACOPL010000003.1"/>
</dbReference>
<dbReference type="Proteomes" id="UP000606499">
    <property type="component" value="Unassembled WGS sequence"/>
</dbReference>
<gene>
    <name evidence="1" type="ORF">H8S45_03430</name>
</gene>
<keyword evidence="2" id="KW-1185">Reference proteome</keyword>
<dbReference type="EMBL" id="JACOPL010000003">
    <property type="protein sequence ID" value="MBC5724522.1"/>
    <property type="molecule type" value="Genomic_DNA"/>
</dbReference>
<reference evidence="1" key="1">
    <citation type="submission" date="2020-08" db="EMBL/GenBank/DDBJ databases">
        <title>Genome public.</title>
        <authorList>
            <person name="Liu C."/>
            <person name="Sun Q."/>
        </authorList>
    </citation>
    <scope>NUCLEOTIDE SEQUENCE</scope>
    <source>
        <strain evidence="1">NSJ-28</strain>
    </source>
</reference>